<dbReference type="AlphaFoldDB" id="A0A532VAU9"/>
<gene>
    <name evidence="2" type="ORF">CEE36_00880</name>
</gene>
<dbReference type="InterPro" id="IPR029058">
    <property type="entry name" value="AB_hydrolase_fold"/>
</dbReference>
<protein>
    <recommendedName>
        <fullName evidence="1">AB hydrolase-1 domain-containing protein</fullName>
    </recommendedName>
</protein>
<comment type="caution">
    <text evidence="2">The sequence shown here is derived from an EMBL/GenBank/DDBJ whole genome shotgun (WGS) entry which is preliminary data.</text>
</comment>
<proteinExistence type="predicted"/>
<evidence type="ECO:0000313" key="2">
    <source>
        <dbReference type="EMBL" id="TKJ44325.1"/>
    </source>
</evidence>
<dbReference type="Gene3D" id="3.40.50.1820">
    <property type="entry name" value="alpha/beta hydrolase"/>
    <property type="match status" value="1"/>
</dbReference>
<evidence type="ECO:0000259" key="1">
    <source>
        <dbReference type="Pfam" id="PF12697"/>
    </source>
</evidence>
<feature type="domain" description="AB hydrolase-1" evidence="1">
    <location>
        <begin position="118"/>
        <end position="238"/>
    </location>
</feature>
<dbReference type="Pfam" id="PF12697">
    <property type="entry name" value="Abhydrolase_6"/>
    <property type="match status" value="1"/>
</dbReference>
<evidence type="ECO:0000313" key="3">
    <source>
        <dbReference type="Proteomes" id="UP000317778"/>
    </source>
</evidence>
<sequence>MFRAYSRRVDRRLFSAINRWLAQRGDRTDPIKLRRFTASAEKASPEEFFSLSKRTRVELKRTSEYPLSYTFRFDSPLSSGYGENDLAQGEFFPKHHLSAPAVIVLSTWLEGATDYSRLAHWIGLSGRNLWAMDLPYHGRRAPRETRSGELAITADVVRTLRAVRQAVCDARVLIGTLWELGSRDIAILGFSLGGWVGSLLALAEPKVSKALLLTPVVRPEELFLNSPLFSALRNGVREQDRVQVFNKLRHLFLPVHGMPVIDPEQIHLIGAHEDPLAPPDSLRELSLGWGCGEDILPGGHITVYLTGRLWRRIFSLLHPNQSLRNWSGIP</sequence>
<dbReference type="SUPFAM" id="SSF53474">
    <property type="entry name" value="alpha/beta-Hydrolases"/>
    <property type="match status" value="1"/>
</dbReference>
<dbReference type="Proteomes" id="UP000317778">
    <property type="component" value="Unassembled WGS sequence"/>
</dbReference>
<name>A0A532VAU9_UNCT6</name>
<accession>A0A532VAU9</accession>
<dbReference type="EMBL" id="NJBO01000001">
    <property type="protein sequence ID" value="TKJ44325.1"/>
    <property type="molecule type" value="Genomic_DNA"/>
</dbReference>
<reference evidence="2 3" key="1">
    <citation type="submission" date="2017-06" db="EMBL/GenBank/DDBJ databases">
        <title>Novel microbial phyla capable of carbon fixation and sulfur reduction in deep-sea sediments.</title>
        <authorList>
            <person name="Huang J."/>
            <person name="Baker B."/>
            <person name="Wang Y."/>
        </authorList>
    </citation>
    <scope>NUCLEOTIDE SEQUENCE [LARGE SCALE GENOMIC DNA]</scope>
    <source>
        <strain evidence="2">B3_TA06</strain>
    </source>
</reference>
<dbReference type="InterPro" id="IPR000073">
    <property type="entry name" value="AB_hydrolase_1"/>
</dbReference>
<organism evidence="2 3">
    <name type="scientific">candidate division TA06 bacterium B3_TA06</name>
    <dbReference type="NCBI Taxonomy" id="2012487"/>
    <lineage>
        <taxon>Bacteria</taxon>
        <taxon>Bacteria division TA06</taxon>
    </lineage>
</organism>